<dbReference type="STRING" id="1835254.CL55_00004630"/>
<proteinExistence type="predicted"/>
<dbReference type="RefSeq" id="WP_052728720.1">
    <property type="nucleotide sequence ID" value="NZ_CP007501.1"/>
</dbReference>
<accession>A0A0E3ZJ07</accession>
<protein>
    <submittedName>
        <fullName evidence="2">Rod binding protein</fullName>
    </submittedName>
</protein>
<dbReference type="EMBL" id="CP007501">
    <property type="protein sequence ID" value="AKD24796.1"/>
    <property type="molecule type" value="Genomic_DNA"/>
</dbReference>
<reference evidence="2 3" key="1">
    <citation type="submission" date="2014-03" db="EMBL/GenBank/DDBJ databases">
        <title>Genome of Polynucleobacter strain MWH-MoK4.</title>
        <authorList>
            <person name="Hahn M.W."/>
        </authorList>
    </citation>
    <scope>NUCLEOTIDE SEQUENCE [LARGE SCALE GENOMIC DNA]</scope>
    <source>
        <strain evidence="2 3">MWH-MoK4</strain>
    </source>
</reference>
<feature type="region of interest" description="Disordered" evidence="1">
    <location>
        <begin position="122"/>
        <end position="147"/>
    </location>
</feature>
<evidence type="ECO:0000313" key="2">
    <source>
        <dbReference type="EMBL" id="AKD24796.1"/>
    </source>
</evidence>
<name>A0A0E3ZJ07_9BURK</name>
<dbReference type="HOGENOM" id="CLU_1766315_0_0_4"/>
<feature type="compositionally biased region" description="Polar residues" evidence="1">
    <location>
        <begin position="129"/>
        <end position="139"/>
    </location>
</feature>
<keyword evidence="3" id="KW-1185">Reference proteome</keyword>
<dbReference type="KEGG" id="pdq:CL55_00004630"/>
<gene>
    <name evidence="2" type="ORF">CL55_00004630</name>
</gene>
<evidence type="ECO:0000256" key="1">
    <source>
        <dbReference type="SAM" id="MobiDB-lite"/>
    </source>
</evidence>
<dbReference type="Proteomes" id="UP000061135">
    <property type="component" value="Chromosome"/>
</dbReference>
<dbReference type="PATRIC" id="fig|576611.7.peg.467"/>
<evidence type="ECO:0000313" key="3">
    <source>
        <dbReference type="Proteomes" id="UP000061135"/>
    </source>
</evidence>
<organism evidence="2 3">
    <name type="scientific">Polynucleobacter duraquae</name>
    <dbReference type="NCBI Taxonomy" id="1835254"/>
    <lineage>
        <taxon>Bacteria</taxon>
        <taxon>Pseudomonadati</taxon>
        <taxon>Pseudomonadota</taxon>
        <taxon>Betaproteobacteria</taxon>
        <taxon>Burkholderiales</taxon>
        <taxon>Burkholderiaceae</taxon>
        <taxon>Polynucleobacter</taxon>
    </lineage>
</organism>
<dbReference type="AlphaFoldDB" id="A0A0E3ZJ07"/>
<sequence length="147" mass="15627">MDANQLTPSINHDVVRLLQGTATKTSSTNLSDEAKLKQAAQGFERTLIRQMLSSARNTSLNGMDGQNSASKSYLEMMDDHVADMLSKGPGVGFGNKMAEQLIAQANAGKLIGNEKVAVKPLETPRSAPVTAQTLQSLQRPNGFGATP</sequence>
<dbReference type="OrthoDB" id="289937at2"/>